<sequence length="176" mass="20535">MADARAVVIKLADRLHNMMTLEELPAHKQQIFAKETLEIFVPLANRLGILTWKESLENLCFKHLHSELHEKLSSQLLESYDETIVADAKEKLEEALEEKSLPYHLVSARHKSLYCVHCKMIKKNLRMDDVHDVHGVRLTVETEEDCYRALRIVHQLWPEVPGKLKDYIVHPKFNGY</sequence>
<proteinExistence type="predicted"/>
<reference evidence="2" key="1">
    <citation type="journal article" date="2023" name="Front. Plant Sci.">
        <title>Chromosomal-level genome assembly of Melastoma candidum provides insights into trichome evolution.</title>
        <authorList>
            <person name="Zhong Y."/>
            <person name="Wu W."/>
            <person name="Sun C."/>
            <person name="Zou P."/>
            <person name="Liu Y."/>
            <person name="Dai S."/>
            <person name="Zhou R."/>
        </authorList>
    </citation>
    <scope>NUCLEOTIDE SEQUENCE [LARGE SCALE GENOMIC DNA]</scope>
</reference>
<dbReference type="Proteomes" id="UP001057402">
    <property type="component" value="Chromosome 9"/>
</dbReference>
<organism evidence="1 2">
    <name type="scientific">Melastoma candidum</name>
    <dbReference type="NCBI Taxonomy" id="119954"/>
    <lineage>
        <taxon>Eukaryota</taxon>
        <taxon>Viridiplantae</taxon>
        <taxon>Streptophyta</taxon>
        <taxon>Embryophyta</taxon>
        <taxon>Tracheophyta</taxon>
        <taxon>Spermatophyta</taxon>
        <taxon>Magnoliopsida</taxon>
        <taxon>eudicotyledons</taxon>
        <taxon>Gunneridae</taxon>
        <taxon>Pentapetalae</taxon>
        <taxon>rosids</taxon>
        <taxon>malvids</taxon>
        <taxon>Myrtales</taxon>
        <taxon>Melastomataceae</taxon>
        <taxon>Melastomatoideae</taxon>
        <taxon>Melastomateae</taxon>
        <taxon>Melastoma</taxon>
    </lineage>
</organism>
<protein>
    <submittedName>
        <fullName evidence="1">Uncharacterized protein</fullName>
    </submittedName>
</protein>
<accession>A0ACB9MMN7</accession>
<keyword evidence="2" id="KW-1185">Reference proteome</keyword>
<dbReference type="EMBL" id="CM042888">
    <property type="protein sequence ID" value="KAI4325358.1"/>
    <property type="molecule type" value="Genomic_DNA"/>
</dbReference>
<evidence type="ECO:0000313" key="1">
    <source>
        <dbReference type="EMBL" id="KAI4325358.1"/>
    </source>
</evidence>
<gene>
    <name evidence="1" type="ORF">MLD38_030766</name>
</gene>
<comment type="caution">
    <text evidence="1">The sequence shown here is derived from an EMBL/GenBank/DDBJ whole genome shotgun (WGS) entry which is preliminary data.</text>
</comment>
<evidence type="ECO:0000313" key="2">
    <source>
        <dbReference type="Proteomes" id="UP001057402"/>
    </source>
</evidence>
<name>A0ACB9MMN7_9MYRT</name>